<organism evidence="4 5">
    <name type="scientific">Romboutsia weinsteinii</name>
    <dbReference type="NCBI Taxonomy" id="2020949"/>
    <lineage>
        <taxon>Bacteria</taxon>
        <taxon>Bacillati</taxon>
        <taxon>Bacillota</taxon>
        <taxon>Clostridia</taxon>
        <taxon>Peptostreptococcales</taxon>
        <taxon>Peptostreptococcaceae</taxon>
        <taxon>Romboutsia</taxon>
    </lineage>
</organism>
<dbReference type="GO" id="GO:0006412">
    <property type="term" value="P:translation"/>
    <property type="evidence" value="ECO:0007669"/>
    <property type="project" value="InterPro"/>
</dbReference>
<dbReference type="RefSeq" id="WP_094367274.1">
    <property type="nucleotide sequence ID" value="NZ_NOJY02000067.1"/>
</dbReference>
<feature type="domain" description="Large ribosomal subunit protein bL25 L25" evidence="3">
    <location>
        <begin position="4"/>
        <end position="87"/>
    </location>
</feature>
<reference evidence="4 5" key="1">
    <citation type="journal article" date="2017" name="Genome Announc.">
        <title>Draft Genome Sequence of Romboutsia weinsteinii sp. nov. Strain CCRI-19649(T) Isolated from Surface Water.</title>
        <authorList>
            <person name="Maheux A.F."/>
            <person name="Boudreau D.K."/>
            <person name="Berube E."/>
            <person name="Boissinot M."/>
            <person name="Cantin P."/>
            <person name="Raymond F."/>
            <person name="Corbeil J."/>
            <person name="Omar R.F."/>
            <person name="Bergeron M.G."/>
        </authorList>
    </citation>
    <scope>NUCLEOTIDE SEQUENCE [LARGE SCALE GENOMIC DNA]</scope>
    <source>
        <strain evidence="4 5">CCRI-19649</strain>
    </source>
</reference>
<comment type="caution">
    <text evidence="4">The sequence shown here is derived from an EMBL/GenBank/DDBJ whole genome shotgun (WGS) entry which is preliminary data.</text>
</comment>
<dbReference type="InterPro" id="IPR020056">
    <property type="entry name" value="Rbsml_bL25/Gln-tRNA_synth_N"/>
</dbReference>
<dbReference type="CDD" id="cd00495">
    <property type="entry name" value="Ribosomal_L25_TL5_CTC"/>
    <property type="match status" value="1"/>
</dbReference>
<keyword evidence="5" id="KW-1185">Reference proteome</keyword>
<name>A0A371IYC8_9FIRM</name>
<dbReference type="Proteomes" id="UP000215694">
    <property type="component" value="Unassembled WGS sequence"/>
</dbReference>
<gene>
    <name evidence="4" type="ORF">CHL78_017905</name>
</gene>
<dbReference type="InterPro" id="IPR011035">
    <property type="entry name" value="Ribosomal_bL25/Gln-tRNA_synth"/>
</dbReference>
<evidence type="ECO:0000256" key="1">
    <source>
        <dbReference type="ARBA" id="ARBA00022980"/>
    </source>
</evidence>
<evidence type="ECO:0000313" key="4">
    <source>
        <dbReference type="EMBL" id="RDY25495.1"/>
    </source>
</evidence>
<evidence type="ECO:0000259" key="3">
    <source>
        <dbReference type="Pfam" id="PF01386"/>
    </source>
</evidence>
<evidence type="ECO:0000256" key="2">
    <source>
        <dbReference type="ARBA" id="ARBA00023274"/>
    </source>
</evidence>
<dbReference type="SUPFAM" id="SSF50715">
    <property type="entry name" value="Ribosomal protein L25-like"/>
    <property type="match status" value="1"/>
</dbReference>
<accession>A0A371IYC8</accession>
<protein>
    <recommendedName>
        <fullName evidence="3">Large ribosomal subunit protein bL25 L25 domain-containing protein</fullName>
    </recommendedName>
</protein>
<dbReference type="AlphaFoldDB" id="A0A371IYC8"/>
<keyword evidence="1" id="KW-0689">Ribosomal protein</keyword>
<dbReference type="GO" id="GO:0005840">
    <property type="term" value="C:ribosome"/>
    <property type="evidence" value="ECO:0007669"/>
    <property type="project" value="UniProtKB-KW"/>
</dbReference>
<dbReference type="Pfam" id="PF01386">
    <property type="entry name" value="Ribosomal_L25p"/>
    <property type="match status" value="1"/>
</dbReference>
<dbReference type="EMBL" id="NOJY02000067">
    <property type="protein sequence ID" value="RDY25495.1"/>
    <property type="molecule type" value="Genomic_DNA"/>
</dbReference>
<keyword evidence="2" id="KW-0687">Ribonucleoprotein</keyword>
<sequence>MINVLHRDSSKKTKFVRDKGFIPAVIYGRQLEKSIPIEIYKTDFKRFLENNPSNRFVDLSLDGDVKKCLITDVQIDGVRDCILHIDFRLVE</sequence>
<dbReference type="GO" id="GO:1990904">
    <property type="term" value="C:ribonucleoprotein complex"/>
    <property type="evidence" value="ECO:0007669"/>
    <property type="project" value="UniProtKB-KW"/>
</dbReference>
<dbReference type="InterPro" id="IPR029751">
    <property type="entry name" value="Ribosomal_L25_dom"/>
</dbReference>
<proteinExistence type="predicted"/>
<dbReference type="GO" id="GO:0003735">
    <property type="term" value="F:structural constituent of ribosome"/>
    <property type="evidence" value="ECO:0007669"/>
    <property type="project" value="InterPro"/>
</dbReference>
<dbReference type="OrthoDB" id="9790002at2"/>
<evidence type="ECO:0000313" key="5">
    <source>
        <dbReference type="Proteomes" id="UP000215694"/>
    </source>
</evidence>
<dbReference type="Gene3D" id="2.40.240.10">
    <property type="entry name" value="Ribosomal Protein L25, Chain P"/>
    <property type="match status" value="1"/>
</dbReference>